<dbReference type="InterPro" id="IPR011047">
    <property type="entry name" value="Quinoprotein_ADH-like_sf"/>
</dbReference>
<keyword evidence="1" id="KW-0472">Membrane</keyword>
<dbReference type="InterPro" id="IPR001680">
    <property type="entry name" value="WD40_rpt"/>
</dbReference>
<dbReference type="OrthoDB" id="66122at2157"/>
<dbReference type="EMBL" id="AGJL01000009">
    <property type="protein sequence ID" value="EHP88286.1"/>
    <property type="molecule type" value="Genomic_DNA"/>
</dbReference>
<organism evidence="2 3">
    <name type="scientific">Methanotorris formicicus Mc-S-70</name>
    <dbReference type="NCBI Taxonomy" id="647171"/>
    <lineage>
        <taxon>Archaea</taxon>
        <taxon>Methanobacteriati</taxon>
        <taxon>Methanobacteriota</taxon>
        <taxon>Methanomada group</taxon>
        <taxon>Methanococci</taxon>
        <taxon>Methanococcales</taxon>
        <taxon>Methanocaldococcaceae</taxon>
        <taxon>Methanotorris</taxon>
    </lineage>
</organism>
<dbReference type="PANTHER" id="PTHR42754:SF1">
    <property type="entry name" value="LIPOPROTEIN"/>
    <property type="match status" value="1"/>
</dbReference>
<keyword evidence="3" id="KW-1185">Reference proteome</keyword>
<evidence type="ECO:0000313" key="3">
    <source>
        <dbReference type="Proteomes" id="UP000003706"/>
    </source>
</evidence>
<dbReference type="RefSeq" id="WP_007043950.1">
    <property type="nucleotide sequence ID" value="NZ_AGJL01000009.1"/>
</dbReference>
<evidence type="ECO:0000256" key="1">
    <source>
        <dbReference type="SAM" id="Phobius"/>
    </source>
</evidence>
<dbReference type="Gene3D" id="2.130.10.10">
    <property type="entry name" value="YVTN repeat-like/Quinoprotein amine dehydrogenase"/>
    <property type="match status" value="1"/>
</dbReference>
<comment type="caution">
    <text evidence="2">The sequence shown here is derived from an EMBL/GenBank/DDBJ whole genome shotgun (WGS) entry which is preliminary data.</text>
</comment>
<accession>H1KXI3</accession>
<gene>
    <name evidence="2" type="ORF">MetfoDRAFT_0506</name>
</gene>
<dbReference type="PANTHER" id="PTHR42754">
    <property type="entry name" value="ENDOGLUCANASE"/>
    <property type="match status" value="1"/>
</dbReference>
<keyword evidence="1" id="KW-0812">Transmembrane</keyword>
<dbReference type="STRING" id="647171.MetfoDRAFT_0506"/>
<protein>
    <submittedName>
        <fullName evidence="2">WD40 repeat, subgroup</fullName>
    </submittedName>
</protein>
<dbReference type="AlphaFoldDB" id="H1KXI3"/>
<proteinExistence type="predicted"/>
<evidence type="ECO:0000313" key="2">
    <source>
        <dbReference type="EMBL" id="EHP88286.1"/>
    </source>
</evidence>
<dbReference type="Pfam" id="PF00400">
    <property type="entry name" value="WD40"/>
    <property type="match status" value="1"/>
</dbReference>
<keyword evidence="1" id="KW-1133">Transmembrane helix</keyword>
<dbReference type="SUPFAM" id="SSF50998">
    <property type="entry name" value="Quinoprotein alcohol dehydrogenase-like"/>
    <property type="match status" value="1"/>
</dbReference>
<feature type="transmembrane region" description="Helical" evidence="1">
    <location>
        <begin position="387"/>
        <end position="412"/>
    </location>
</feature>
<reference evidence="2 3" key="1">
    <citation type="submission" date="2011-09" db="EMBL/GenBank/DDBJ databases">
        <title>The draft genome of Methanotorris formicicus Mc-S-70.</title>
        <authorList>
            <consortium name="US DOE Joint Genome Institute (JGI-PGF)"/>
            <person name="Lucas S."/>
            <person name="Han J."/>
            <person name="Lapidus A."/>
            <person name="Cheng J.-F."/>
            <person name="Goodwin L."/>
            <person name="Pitluck S."/>
            <person name="Peters L."/>
            <person name="Land M.L."/>
            <person name="Hauser L."/>
            <person name="Sieprawska-Lupa M."/>
            <person name="Takai K."/>
            <person name="Miyazaki J."/>
            <person name="Whitman W."/>
            <person name="Woyke T.J."/>
        </authorList>
    </citation>
    <scope>NUCLEOTIDE SEQUENCE [LARGE SCALE GENOMIC DNA]</scope>
    <source>
        <strain evidence="2 3">Mc-S-70</strain>
    </source>
</reference>
<dbReference type="SMART" id="SM00320">
    <property type="entry name" value="WD40"/>
    <property type="match status" value="4"/>
</dbReference>
<sequence length="422" mass="47700">MGILKLMVLLVTLCSFGCILTEFSPEWVYGIDAHADVLSITPDGEYIVVGSGGTPENWICCLNKKGNVLWKYHLLGEDNLSYGYKIQDIKISNNGEYVVASIEYSGKFGIRNNTIYIFNKDGKVVRKYPIKNGLTMISISSDGKYIFAGIDMHCCFIDKDRGILWDYETNDLINSVDITPNGNYAVAGSCDGNIYVFNKSGLLWKYQTNGSVETVSINPNTKLIGAGGQDTYIYLFNYNGTLLNKRSLNYSVYYIKLTDNNIIAYNCMKIYCLNKNLDVLWSYGGNSYYINFIDTTLNGSYIVLYNDYVDCPFLMSNHEGLYVINSTGNVVWYYPADYYVDSVKITDDGKYVVASIGGKIYFFDNQKCIKSYNPNSNTMVGLINNDLIYIIYIIMVVLAGLIFLLILVLCLIKLEKKQKNRQ</sequence>
<dbReference type="Proteomes" id="UP000003706">
    <property type="component" value="Unassembled WGS sequence"/>
</dbReference>
<dbReference type="InterPro" id="IPR015943">
    <property type="entry name" value="WD40/YVTN_repeat-like_dom_sf"/>
</dbReference>
<name>H1KXI3_9EURY</name>